<protein>
    <submittedName>
        <fullName evidence="2">Uncharacterized protein</fullName>
    </submittedName>
</protein>
<organism evidence="2 3">
    <name type="scientific">Tanacetum coccineum</name>
    <dbReference type="NCBI Taxonomy" id="301880"/>
    <lineage>
        <taxon>Eukaryota</taxon>
        <taxon>Viridiplantae</taxon>
        <taxon>Streptophyta</taxon>
        <taxon>Embryophyta</taxon>
        <taxon>Tracheophyta</taxon>
        <taxon>Spermatophyta</taxon>
        <taxon>Magnoliopsida</taxon>
        <taxon>eudicotyledons</taxon>
        <taxon>Gunneridae</taxon>
        <taxon>Pentapetalae</taxon>
        <taxon>asterids</taxon>
        <taxon>campanulids</taxon>
        <taxon>Asterales</taxon>
        <taxon>Asteraceae</taxon>
        <taxon>Asteroideae</taxon>
        <taxon>Anthemideae</taxon>
        <taxon>Anthemidinae</taxon>
        <taxon>Tanacetum</taxon>
    </lineage>
</organism>
<name>A0ABQ5HWA8_9ASTR</name>
<dbReference type="EMBL" id="BQNB010020083">
    <property type="protein sequence ID" value="GJT92162.1"/>
    <property type="molecule type" value="Genomic_DNA"/>
</dbReference>
<evidence type="ECO:0000313" key="2">
    <source>
        <dbReference type="EMBL" id="GJT92162.1"/>
    </source>
</evidence>
<reference evidence="2" key="2">
    <citation type="submission" date="2022-01" db="EMBL/GenBank/DDBJ databases">
        <authorList>
            <person name="Yamashiro T."/>
            <person name="Shiraishi A."/>
            <person name="Satake H."/>
            <person name="Nakayama K."/>
        </authorList>
    </citation>
    <scope>NUCLEOTIDE SEQUENCE</scope>
</reference>
<evidence type="ECO:0000256" key="1">
    <source>
        <dbReference type="SAM" id="MobiDB-lite"/>
    </source>
</evidence>
<gene>
    <name evidence="2" type="ORF">Tco_1081007</name>
</gene>
<keyword evidence="3" id="KW-1185">Reference proteome</keyword>
<sequence>MEQSSSSDHHPHPCRFLLFHFIRAPESTSLNYMGILHTRNDDQVSIRIVGSQQGFTQNKNQSLLYSIATTVSTATESRIDTSVNENNNNNNSVDVEAPTESV</sequence>
<accession>A0ABQ5HWA8</accession>
<feature type="region of interest" description="Disordered" evidence="1">
    <location>
        <begin position="80"/>
        <end position="102"/>
    </location>
</feature>
<dbReference type="Proteomes" id="UP001151760">
    <property type="component" value="Unassembled WGS sequence"/>
</dbReference>
<evidence type="ECO:0000313" key="3">
    <source>
        <dbReference type="Proteomes" id="UP001151760"/>
    </source>
</evidence>
<comment type="caution">
    <text evidence="2">The sequence shown here is derived from an EMBL/GenBank/DDBJ whole genome shotgun (WGS) entry which is preliminary data.</text>
</comment>
<reference evidence="2" key="1">
    <citation type="journal article" date="2022" name="Int. J. Mol. Sci.">
        <title>Draft Genome of Tanacetum Coccineum: Genomic Comparison of Closely Related Tanacetum-Family Plants.</title>
        <authorList>
            <person name="Yamashiro T."/>
            <person name="Shiraishi A."/>
            <person name="Nakayama K."/>
            <person name="Satake H."/>
        </authorList>
    </citation>
    <scope>NUCLEOTIDE SEQUENCE</scope>
</reference>
<proteinExistence type="predicted"/>